<dbReference type="OrthoDB" id="6556172at2"/>
<keyword evidence="2" id="KW-1185">Reference proteome</keyword>
<comment type="caution">
    <text evidence="1">The sequence shown here is derived from an EMBL/GenBank/DDBJ whole genome shotgun (WGS) entry which is preliminary data.</text>
</comment>
<gene>
    <name evidence="1" type="ORF">BMI79_00835</name>
</gene>
<evidence type="ECO:0000313" key="1">
    <source>
        <dbReference type="EMBL" id="OMQ26905.1"/>
    </source>
</evidence>
<proteinExistence type="predicted"/>
<organism evidence="1 2">
    <name type="scientific">Serratia oryzae</name>
    <dbReference type="NCBI Taxonomy" id="2034155"/>
    <lineage>
        <taxon>Bacteria</taxon>
        <taxon>Pseudomonadati</taxon>
        <taxon>Pseudomonadota</taxon>
        <taxon>Gammaproteobacteria</taxon>
        <taxon>Enterobacterales</taxon>
        <taxon>Yersiniaceae</taxon>
        <taxon>Serratia</taxon>
    </lineage>
</organism>
<accession>A0A1S8CNM8</accession>
<dbReference type="AlphaFoldDB" id="A0A1S8CNM8"/>
<dbReference type="Proteomes" id="UP000216021">
    <property type="component" value="Unassembled WGS sequence"/>
</dbReference>
<dbReference type="STRING" id="2034155.BMI79_00835"/>
<sequence>MAKLDEIAKRTKTQLADTLQTAVDTISSSQKITFKLYVKQVLPLDGFIYWVRADLVNPAELERLGLDKLKKAVTIQGSLHRQAVSEQTTTASQSMNYIIFTPLKPIDDFNMVDPKWMYLGDYDGVQFSFSRMESKYTQAGIFHYRGLAVLPTLRTQIIDDPADINTDLILSNSTPIWMRLTKYGTVYPSYLSPSDMLPPYIVADVKETKPLQAAPHYLTRSQHVQDTVRVTLYGMNNKQALDYVDYIVNEALDFEEFGITNSPVVIDDKLNQVEINALAKKKHIDFDINYYQHTARDIALQLIKEAFITLEIK</sequence>
<name>A0A1S8CNM8_9GAMM</name>
<reference evidence="1 2" key="1">
    <citation type="submission" date="2016-11" db="EMBL/GenBank/DDBJ databases">
        <title>Rahnella oryzae sp. nov., isolated from rice root.</title>
        <authorList>
            <person name="Zhang X.-X."/>
            <person name="Zhang J."/>
        </authorList>
    </citation>
    <scope>NUCLEOTIDE SEQUENCE [LARGE SCALE GENOMIC DNA]</scope>
    <source>
        <strain evidence="1 2">J11-6</strain>
    </source>
</reference>
<dbReference type="EMBL" id="MOXD01000001">
    <property type="protein sequence ID" value="OMQ26905.1"/>
    <property type="molecule type" value="Genomic_DNA"/>
</dbReference>
<dbReference type="RefSeq" id="WP_076939950.1">
    <property type="nucleotide sequence ID" value="NZ_MOXD01000001.1"/>
</dbReference>
<protein>
    <submittedName>
        <fullName evidence="1">Uncharacterized protein</fullName>
    </submittedName>
</protein>
<evidence type="ECO:0000313" key="2">
    <source>
        <dbReference type="Proteomes" id="UP000216021"/>
    </source>
</evidence>